<organism evidence="2 3">
    <name type="scientific">Rotaria sordida</name>
    <dbReference type="NCBI Taxonomy" id="392033"/>
    <lineage>
        <taxon>Eukaryota</taxon>
        <taxon>Metazoa</taxon>
        <taxon>Spiralia</taxon>
        <taxon>Gnathifera</taxon>
        <taxon>Rotifera</taxon>
        <taxon>Eurotatoria</taxon>
        <taxon>Bdelloidea</taxon>
        <taxon>Philodinida</taxon>
        <taxon>Philodinidae</taxon>
        <taxon>Rotaria</taxon>
    </lineage>
</organism>
<feature type="compositionally biased region" description="Basic residues" evidence="1">
    <location>
        <begin position="14"/>
        <end position="31"/>
    </location>
</feature>
<feature type="compositionally biased region" description="Polar residues" evidence="1">
    <location>
        <begin position="32"/>
        <end position="47"/>
    </location>
</feature>
<protein>
    <submittedName>
        <fullName evidence="2">Uncharacterized protein</fullName>
    </submittedName>
</protein>
<evidence type="ECO:0000313" key="2">
    <source>
        <dbReference type="EMBL" id="CAF1583609.1"/>
    </source>
</evidence>
<proteinExistence type="predicted"/>
<feature type="non-terminal residue" evidence="2">
    <location>
        <position position="1"/>
    </location>
</feature>
<name>A0A815ZL12_9BILA</name>
<evidence type="ECO:0000313" key="3">
    <source>
        <dbReference type="Proteomes" id="UP000663889"/>
    </source>
</evidence>
<feature type="compositionally biased region" description="Polar residues" evidence="1">
    <location>
        <begin position="1"/>
        <end position="13"/>
    </location>
</feature>
<dbReference type="EMBL" id="CAJNOU010019724">
    <property type="protein sequence ID" value="CAF1583609.1"/>
    <property type="molecule type" value="Genomic_DNA"/>
</dbReference>
<dbReference type="AlphaFoldDB" id="A0A815ZL12"/>
<feature type="region of interest" description="Disordered" evidence="1">
    <location>
        <begin position="73"/>
        <end position="104"/>
    </location>
</feature>
<reference evidence="2" key="1">
    <citation type="submission" date="2021-02" db="EMBL/GenBank/DDBJ databases">
        <authorList>
            <person name="Nowell W R."/>
        </authorList>
    </citation>
    <scope>NUCLEOTIDE SEQUENCE</scope>
</reference>
<feature type="non-terminal residue" evidence="2">
    <location>
        <position position="104"/>
    </location>
</feature>
<feature type="region of interest" description="Disordered" evidence="1">
    <location>
        <begin position="1"/>
        <end position="52"/>
    </location>
</feature>
<comment type="caution">
    <text evidence="2">The sequence shown here is derived from an EMBL/GenBank/DDBJ whole genome shotgun (WGS) entry which is preliminary data.</text>
</comment>
<feature type="compositionally biased region" description="Polar residues" evidence="1">
    <location>
        <begin position="73"/>
        <end position="82"/>
    </location>
</feature>
<evidence type="ECO:0000256" key="1">
    <source>
        <dbReference type="SAM" id="MobiDB-lite"/>
    </source>
</evidence>
<sequence length="104" mass="11866">KNARNSLTQISHGQRQKKSLPVRQQIPRRRGTISTASVLHSNNNLNENVPKKQYSLRKNHSFTYVTNENISTSTFNKSSRNSFIPHITEPPPPLPYAEKNARNS</sequence>
<gene>
    <name evidence="2" type="ORF">SEV965_LOCUS39941</name>
</gene>
<accession>A0A815ZL12</accession>
<dbReference type="Proteomes" id="UP000663889">
    <property type="component" value="Unassembled WGS sequence"/>
</dbReference>